<accession>A0A9Q3HBW5</accession>
<dbReference type="Proteomes" id="UP000765509">
    <property type="component" value="Unassembled WGS sequence"/>
</dbReference>
<organism evidence="3 4">
    <name type="scientific">Austropuccinia psidii MF-1</name>
    <dbReference type="NCBI Taxonomy" id="1389203"/>
    <lineage>
        <taxon>Eukaryota</taxon>
        <taxon>Fungi</taxon>
        <taxon>Dikarya</taxon>
        <taxon>Basidiomycota</taxon>
        <taxon>Pucciniomycotina</taxon>
        <taxon>Pucciniomycetes</taxon>
        <taxon>Pucciniales</taxon>
        <taxon>Sphaerophragmiaceae</taxon>
        <taxon>Austropuccinia</taxon>
    </lineage>
</organism>
<protein>
    <submittedName>
        <fullName evidence="3">Uncharacterized protein</fullName>
    </submittedName>
</protein>
<feature type="signal peptide" evidence="2">
    <location>
        <begin position="1"/>
        <end position="24"/>
    </location>
</feature>
<evidence type="ECO:0000313" key="3">
    <source>
        <dbReference type="EMBL" id="MBW0499016.1"/>
    </source>
</evidence>
<evidence type="ECO:0000256" key="1">
    <source>
        <dbReference type="SAM" id="MobiDB-lite"/>
    </source>
</evidence>
<proteinExistence type="predicted"/>
<feature type="compositionally biased region" description="Basic residues" evidence="1">
    <location>
        <begin position="302"/>
        <end position="311"/>
    </location>
</feature>
<name>A0A9Q3HBW5_9BASI</name>
<keyword evidence="4" id="KW-1185">Reference proteome</keyword>
<feature type="region of interest" description="Disordered" evidence="1">
    <location>
        <begin position="298"/>
        <end position="392"/>
    </location>
</feature>
<evidence type="ECO:0000313" key="4">
    <source>
        <dbReference type="Proteomes" id="UP000765509"/>
    </source>
</evidence>
<gene>
    <name evidence="3" type="ORF">O181_038731</name>
</gene>
<comment type="caution">
    <text evidence="3">The sequence shown here is derived from an EMBL/GenBank/DDBJ whole genome shotgun (WGS) entry which is preliminary data.</text>
</comment>
<feature type="compositionally biased region" description="Basic and acidic residues" evidence="1">
    <location>
        <begin position="383"/>
        <end position="392"/>
    </location>
</feature>
<sequence length="392" mass="44288">MAFKYSFALAIVLILSSSFRGSISSLSRSVDVPLSTSNFHLSQQTQGPILFNANQAHPQEGTISLFKHPAFKQHQFVSERVEKMSELYRSHIQALGSRKSYLKPLGMETKRDWKGGADMSLRPEEIENLGQLFEKVFSVSAADVQHDIAFISWSYTRALSKGPIWWTSKQLGDWQKKGYDYMTLTRLGDILRFDIKEYGFKTMGNPSKAMKKLQENLKLLKWPESGIPPEVPELMTFKDSQEASMYEVRVRELMRLATQSSDIADDEKSKEYSSIASLLAKTVPNTFQEARLDGKEVSRKLLVNRRRKASPRSKAPQPTNAPPPPATTKRISEDEGVAPPVPPPPVYTVFNPKPMVVLHPNPFKRSSRPLVLDPNSPVLSNSEDPRNWLDNP</sequence>
<dbReference type="AlphaFoldDB" id="A0A9Q3HBW5"/>
<feature type="chain" id="PRO_5040443653" evidence="2">
    <location>
        <begin position="25"/>
        <end position="392"/>
    </location>
</feature>
<keyword evidence="2" id="KW-0732">Signal</keyword>
<reference evidence="3" key="1">
    <citation type="submission" date="2021-03" db="EMBL/GenBank/DDBJ databases">
        <title>Draft genome sequence of rust myrtle Austropuccinia psidii MF-1, a brazilian biotype.</title>
        <authorList>
            <person name="Quecine M.C."/>
            <person name="Pachon D.M.R."/>
            <person name="Bonatelli M.L."/>
            <person name="Correr F.H."/>
            <person name="Franceschini L.M."/>
            <person name="Leite T.F."/>
            <person name="Margarido G.R.A."/>
            <person name="Almeida C.A."/>
            <person name="Ferrarezi J.A."/>
            <person name="Labate C.A."/>
        </authorList>
    </citation>
    <scope>NUCLEOTIDE SEQUENCE</scope>
    <source>
        <strain evidence="3">MF-1</strain>
    </source>
</reference>
<evidence type="ECO:0000256" key="2">
    <source>
        <dbReference type="SAM" id="SignalP"/>
    </source>
</evidence>
<dbReference type="EMBL" id="AVOT02015044">
    <property type="protein sequence ID" value="MBW0499016.1"/>
    <property type="molecule type" value="Genomic_DNA"/>
</dbReference>